<reference evidence="1" key="1">
    <citation type="submission" date="2016-12" db="EMBL/GenBank/DDBJ databases">
        <title>Discovery of methanogenic haloarchaea.</title>
        <authorList>
            <person name="Sorokin D.Y."/>
            <person name="Makarova K.S."/>
            <person name="Abbas B."/>
            <person name="Ferrer M."/>
            <person name="Golyshin P.N."/>
        </authorList>
    </citation>
    <scope>NUCLEOTIDE SEQUENCE [LARGE SCALE GENOMIC DNA]</scope>
    <source>
        <strain evidence="1">HMET1</strain>
    </source>
</reference>
<dbReference type="InParanoid" id="A0A1Q6DSS0"/>
<name>A0A1Q6DSS0_METT1</name>
<comment type="caution">
    <text evidence="1">The sequence shown here is derived from an EMBL/GenBank/DDBJ whole genome shotgun (WGS) entry which is preliminary data.</text>
</comment>
<gene>
    <name evidence="1" type="ORF">BTN85_2043</name>
</gene>
<dbReference type="EMBL" id="MSDW01000002">
    <property type="protein sequence ID" value="OKY77393.1"/>
    <property type="molecule type" value="Genomic_DNA"/>
</dbReference>
<keyword evidence="2" id="KW-1185">Reference proteome</keyword>
<evidence type="ECO:0000313" key="2">
    <source>
        <dbReference type="Proteomes" id="UP000185744"/>
    </source>
</evidence>
<organism evidence="1 2">
    <name type="scientific">Methanohalarchaeum thermophilum</name>
    <dbReference type="NCBI Taxonomy" id="1903181"/>
    <lineage>
        <taxon>Archaea</taxon>
        <taxon>Methanobacteriati</taxon>
        <taxon>Methanobacteriota</taxon>
        <taxon>Methanonatronarchaeia</taxon>
        <taxon>Methanonatronarchaeales</taxon>
        <taxon>Methanonatronarchaeaceae</taxon>
        <taxon>Candidatus Methanohalarchaeum</taxon>
    </lineage>
</organism>
<dbReference type="Proteomes" id="UP000185744">
    <property type="component" value="Unassembled WGS sequence"/>
</dbReference>
<dbReference type="AlphaFoldDB" id="A0A1Q6DSS0"/>
<evidence type="ECO:0000313" key="1">
    <source>
        <dbReference type="EMBL" id="OKY77393.1"/>
    </source>
</evidence>
<accession>A0A1Q6DSS0</accession>
<sequence length="112" mass="13423">MVFIGLLSLIEKKLEESNPPRFIQKRPWFREFLGAYIGDATTIGRSTTFHKLIWFWSRLWKKQESIFCEDWENLIVLDTMRYDMFESLYGDYLDGKLEKKKIPWAPILLNGL</sequence>
<protein>
    <submittedName>
        <fullName evidence="1">Arylsulfatase A family enzyme</fullName>
    </submittedName>
</protein>
<proteinExistence type="predicted"/>
<dbReference type="STRING" id="1903181.BTN85_2043"/>